<dbReference type="Pfam" id="PF20653">
    <property type="entry name" value="COG6_C"/>
    <property type="match status" value="1"/>
</dbReference>
<evidence type="ECO:0000256" key="9">
    <source>
        <dbReference type="ARBA" id="ARBA00043873"/>
    </source>
</evidence>
<comment type="function">
    <text evidence="10">Acts as component of the peripheral membrane COG complex that is involved in intra-Golgi protein trafficking. COG is located at the cis-Golgi, and regulates tethering of retrograde intra-Golgi vesicles and possibly a number of other membrane trafficking events.</text>
</comment>
<sequence length="618" mass="68469">MTLPLGAGGDTPTAGFFQNAEELQPQNKLSTGYPLYRKLTKVLHLSLDEPETQEALSALSDIYPQNTPSARRNLKSHVEKQVSGVSKEFLAAFDALHSQLIGIESHIDSIGNRCEQMDIQLKAAYKNAASVLKHTQDMKTKSEQASYRKVVVDALLERFTLSDTEIRLLATSSETVNTAFFAALSRVQNIQTDCQTLLIGENQRLGSCMEEVSNIRRATNIRSFQNALSVGGPGGFPRPIEVHAHDVLRYTGDILAWVHQAAVSEREMLEGLFDLASVASRERQIPTTNASDQSALREIKGYQADDELLLRVLEKNLEGVCRPLKSRIVSVLQSGLGPITSYRIANLVQFYSHTIIKVIGSSSEISALFDELIQDAFKIFFSALMAQAADMLRFVDAPSFDLQPPQIVKDTISQLREIMLSHDESLLSSSGQEGDFRQIVNTLLEPVLKLCEIGSASLKPLESAMYMMALSSFSFAATQIKEIQDQIDSQIHVLVQEQYSVILSQSGLENLVMHMETLQPPLAHTRTVDAKAVAEAIAKLDLFLVTVTVDVAETLSRISSVQIARRVSQRGFRKFVDTYRNIVAKIMDPINKYEFPSSLIVRSVEEVETLLSLQDSSS</sequence>
<keyword evidence="7 10" id="KW-0472">Membrane</keyword>
<gene>
    <name evidence="13" type="ORF">BDEG_20801</name>
</gene>
<dbReference type="OrthoDB" id="272987at2759"/>
<evidence type="ECO:0000313" key="14">
    <source>
        <dbReference type="Proteomes" id="UP000077115"/>
    </source>
</evidence>
<dbReference type="EMBL" id="DS022300">
    <property type="protein sequence ID" value="OAJ36648.1"/>
    <property type="molecule type" value="Genomic_DNA"/>
</dbReference>
<evidence type="ECO:0000259" key="11">
    <source>
        <dbReference type="Pfam" id="PF06419"/>
    </source>
</evidence>
<dbReference type="Pfam" id="PF06419">
    <property type="entry name" value="COG6_N"/>
    <property type="match status" value="1"/>
</dbReference>
<evidence type="ECO:0000256" key="3">
    <source>
        <dbReference type="ARBA" id="ARBA00020973"/>
    </source>
</evidence>
<dbReference type="PANTHER" id="PTHR21506:SF0">
    <property type="entry name" value="CONSERVED OLIGOMERIC GOLGI COMPLEX SUBUNIT 6"/>
    <property type="match status" value="1"/>
</dbReference>
<dbReference type="InterPro" id="IPR048368">
    <property type="entry name" value="COG6_N"/>
</dbReference>
<protein>
    <recommendedName>
        <fullName evidence="3 10">Conserved oligomeric Golgi complex subunit 6</fullName>
        <shortName evidence="10">COG complex subunit 6</shortName>
    </recommendedName>
    <alternativeName>
        <fullName evidence="8 10">Component of oligomeric Golgi complex 6</fullName>
    </alternativeName>
</protein>
<evidence type="ECO:0000313" key="13">
    <source>
        <dbReference type="EMBL" id="OAJ36648.1"/>
    </source>
</evidence>
<keyword evidence="6 10" id="KW-0333">Golgi apparatus</keyword>
<dbReference type="GO" id="GO:0015031">
    <property type="term" value="P:protein transport"/>
    <property type="evidence" value="ECO:0007669"/>
    <property type="project" value="UniProtKB-KW"/>
</dbReference>
<keyword evidence="4 10" id="KW-0813">Transport</keyword>
<keyword evidence="5 10" id="KW-0653">Protein transport</keyword>
<evidence type="ECO:0000256" key="2">
    <source>
        <dbReference type="ARBA" id="ARBA00011023"/>
    </source>
</evidence>
<accession>A0A177W972</accession>
<dbReference type="PANTHER" id="PTHR21506">
    <property type="entry name" value="COMPONENT OF OLIGOMERIC GOLGI COMPLEX 6"/>
    <property type="match status" value="1"/>
</dbReference>
<dbReference type="InterPro" id="IPR010490">
    <property type="entry name" value="COG6"/>
</dbReference>
<reference evidence="13 14" key="2">
    <citation type="submission" date="2016-05" db="EMBL/GenBank/DDBJ databases">
        <title>Lineage-specific infection strategies underlie the spectrum of fungal disease in amphibians.</title>
        <authorList>
            <person name="Cuomo C.A."/>
            <person name="Farrer R.A."/>
            <person name="James T."/>
            <person name="Longcore J."/>
            <person name="Birren B."/>
        </authorList>
    </citation>
    <scope>NUCLEOTIDE SEQUENCE [LARGE SCALE GENOMIC DNA]</scope>
    <source>
        <strain evidence="13 14">JEL423</strain>
    </source>
</reference>
<comment type="function">
    <text evidence="9">Acts as a component of the peripheral membrane COG complex that is involved in intra-Golgi protein trafficking. COG is located at the cis-Golgi, and regulates tethering of retrograde intra-Golgi vesicles and possibly a number of other membrane trafficking events.</text>
</comment>
<comment type="similarity">
    <text evidence="2 10">Belongs to the COG6 family.</text>
</comment>
<name>A0A177W972_BATDL</name>
<evidence type="ECO:0000256" key="6">
    <source>
        <dbReference type="ARBA" id="ARBA00023034"/>
    </source>
</evidence>
<organism evidence="13 14">
    <name type="scientific">Batrachochytrium dendrobatidis (strain JEL423)</name>
    <dbReference type="NCBI Taxonomy" id="403673"/>
    <lineage>
        <taxon>Eukaryota</taxon>
        <taxon>Fungi</taxon>
        <taxon>Fungi incertae sedis</taxon>
        <taxon>Chytridiomycota</taxon>
        <taxon>Chytridiomycota incertae sedis</taxon>
        <taxon>Chytridiomycetes</taxon>
        <taxon>Rhizophydiales</taxon>
        <taxon>Rhizophydiales incertae sedis</taxon>
        <taxon>Batrachochytrium</taxon>
    </lineage>
</organism>
<dbReference type="InterPro" id="IPR048369">
    <property type="entry name" value="COG6_C"/>
</dbReference>
<reference evidence="13 14" key="1">
    <citation type="submission" date="2006-10" db="EMBL/GenBank/DDBJ databases">
        <title>The Genome Sequence of Batrachochytrium dendrobatidis JEL423.</title>
        <authorList>
            <consortium name="The Broad Institute Genome Sequencing Platform"/>
            <person name="Birren B."/>
            <person name="Lander E."/>
            <person name="Galagan J."/>
            <person name="Cuomo C."/>
            <person name="Devon K."/>
            <person name="Jaffe D."/>
            <person name="Butler J."/>
            <person name="Alvarez P."/>
            <person name="Gnerre S."/>
            <person name="Grabherr M."/>
            <person name="Kleber M."/>
            <person name="Mauceli E."/>
            <person name="Brockman W."/>
            <person name="Young S."/>
            <person name="LaButti K."/>
            <person name="Sykes S."/>
            <person name="DeCaprio D."/>
            <person name="Crawford M."/>
            <person name="Koehrsen M."/>
            <person name="Engels R."/>
            <person name="Montgomery P."/>
            <person name="Pearson M."/>
            <person name="Howarth C."/>
            <person name="Larson L."/>
            <person name="White J."/>
            <person name="O'Leary S."/>
            <person name="Kodira C."/>
            <person name="Zeng Q."/>
            <person name="Yandava C."/>
            <person name="Alvarado L."/>
            <person name="Longcore J."/>
            <person name="James T."/>
        </authorList>
    </citation>
    <scope>NUCLEOTIDE SEQUENCE [LARGE SCALE GENOMIC DNA]</scope>
    <source>
        <strain evidence="13 14">JEL423</strain>
    </source>
</reference>
<dbReference type="SMART" id="SM01087">
    <property type="entry name" value="COG6"/>
    <property type="match status" value="1"/>
</dbReference>
<evidence type="ECO:0000256" key="10">
    <source>
        <dbReference type="RuleBase" id="RU365075"/>
    </source>
</evidence>
<dbReference type="GO" id="GO:0017119">
    <property type="term" value="C:Golgi transport complex"/>
    <property type="evidence" value="ECO:0007669"/>
    <property type="project" value="UniProtKB-UniRule"/>
</dbReference>
<feature type="domain" description="Conserved oligomeric complex COG6 N-terminal" evidence="11">
    <location>
        <begin position="59"/>
        <end position="171"/>
    </location>
</feature>
<evidence type="ECO:0000256" key="7">
    <source>
        <dbReference type="ARBA" id="ARBA00023136"/>
    </source>
</evidence>
<comment type="subunit">
    <text evidence="10">Component of the conserved oligomeric Golgi complex.</text>
</comment>
<comment type="subcellular location">
    <subcellularLocation>
        <location evidence="1 10">Golgi apparatus membrane</location>
        <topology evidence="1 10">Peripheral membrane protein</topology>
    </subcellularLocation>
</comment>
<evidence type="ECO:0000256" key="5">
    <source>
        <dbReference type="ARBA" id="ARBA00022927"/>
    </source>
</evidence>
<feature type="domain" description="Conserved Oligomeric Golgi complex subunit 6 C-terminal" evidence="12">
    <location>
        <begin position="186"/>
        <end position="611"/>
    </location>
</feature>
<evidence type="ECO:0000256" key="8">
    <source>
        <dbReference type="ARBA" id="ARBA00031348"/>
    </source>
</evidence>
<dbReference type="STRING" id="403673.A0A177W972"/>
<dbReference type="AlphaFoldDB" id="A0A177W972"/>
<evidence type="ECO:0000259" key="12">
    <source>
        <dbReference type="Pfam" id="PF20653"/>
    </source>
</evidence>
<dbReference type="GO" id="GO:0000139">
    <property type="term" value="C:Golgi membrane"/>
    <property type="evidence" value="ECO:0007669"/>
    <property type="project" value="UniProtKB-SubCell"/>
</dbReference>
<dbReference type="GO" id="GO:0006891">
    <property type="term" value="P:intra-Golgi vesicle-mediated transport"/>
    <property type="evidence" value="ECO:0007669"/>
    <property type="project" value="UniProtKB-UniRule"/>
</dbReference>
<evidence type="ECO:0000256" key="4">
    <source>
        <dbReference type="ARBA" id="ARBA00022448"/>
    </source>
</evidence>
<dbReference type="Proteomes" id="UP000077115">
    <property type="component" value="Unassembled WGS sequence"/>
</dbReference>
<proteinExistence type="inferred from homology"/>
<dbReference type="VEuPathDB" id="FungiDB:BDEG_20801"/>
<evidence type="ECO:0000256" key="1">
    <source>
        <dbReference type="ARBA" id="ARBA00004395"/>
    </source>
</evidence>